<evidence type="ECO:0000313" key="2">
    <source>
        <dbReference type="Proteomes" id="UP000178227"/>
    </source>
</evidence>
<accession>A0A1F8GC99</accession>
<evidence type="ECO:0008006" key="3">
    <source>
        <dbReference type="Google" id="ProtNLM"/>
    </source>
</evidence>
<sequence length="444" mass="51563">MTNKTCLAMGYGLLAIGFLTGCAGKQVKIDPGNPVYQPKSGFEKNYGFFITLDERKIGYSLEKYPKLSESVRPFDEIDTLDEFRKFEKFFWEIRDTDINTPQNEFKEMIDGRLKNIENEIFASDIDIPGTRFSRNGGLKGDMAHVYLFYGEPHFKASFSGDYMELMVWYYFDPYYDRPLFRFLFYRRFDRLTLFKHYGFIDLESVLKEISYRWLSSQEDFQFAWEELVQNDELVAGNDRNGMEFAFRAALSEFSAYSSDIVIENGDEKKFGALDPPEPAALTAERYKPTILGQPETEGRSFIESSDYSLIPAKVVIGKDLKTGRPTFSLSISSYLAVDWEIKGEEAEFSLDLRISFQHKETKAIKEFTVRLLTVKSKKEVEDKIGAVGIEIHLDGMKNFAQEEPRLTLRQMIDELESGEYVVNIDLRRTFTKKYNSWHEEIKID</sequence>
<dbReference type="Proteomes" id="UP000178227">
    <property type="component" value="Unassembled WGS sequence"/>
</dbReference>
<comment type="caution">
    <text evidence="1">The sequence shown here is derived from an EMBL/GenBank/DDBJ whole genome shotgun (WGS) entry which is preliminary data.</text>
</comment>
<reference evidence="1 2" key="1">
    <citation type="journal article" date="2016" name="Nat. Commun.">
        <title>Thousands of microbial genomes shed light on interconnected biogeochemical processes in an aquifer system.</title>
        <authorList>
            <person name="Anantharaman K."/>
            <person name="Brown C.T."/>
            <person name="Hug L.A."/>
            <person name="Sharon I."/>
            <person name="Castelle C.J."/>
            <person name="Probst A.J."/>
            <person name="Thomas B.C."/>
            <person name="Singh A."/>
            <person name="Wilkins M.J."/>
            <person name="Karaoz U."/>
            <person name="Brodie E.L."/>
            <person name="Williams K.H."/>
            <person name="Hubbard S.S."/>
            <person name="Banfield J.F."/>
        </authorList>
    </citation>
    <scope>NUCLEOTIDE SEQUENCE [LARGE SCALE GENOMIC DNA]</scope>
</reference>
<dbReference type="AlphaFoldDB" id="A0A1F8GC99"/>
<dbReference type="EMBL" id="MGKI01000006">
    <property type="protein sequence ID" value="OGN23004.1"/>
    <property type="molecule type" value="Genomic_DNA"/>
</dbReference>
<dbReference type="PROSITE" id="PS51257">
    <property type="entry name" value="PROKAR_LIPOPROTEIN"/>
    <property type="match status" value="1"/>
</dbReference>
<dbReference type="STRING" id="1802694.A2918_02635"/>
<name>A0A1F8GC99_9BACT</name>
<evidence type="ECO:0000313" key="1">
    <source>
        <dbReference type="EMBL" id="OGN23004.1"/>
    </source>
</evidence>
<proteinExistence type="predicted"/>
<organism evidence="1 2">
    <name type="scientific">Candidatus Yanofskybacteria bacterium RIFCSPLOWO2_01_FULL_42_49</name>
    <dbReference type="NCBI Taxonomy" id="1802694"/>
    <lineage>
        <taxon>Bacteria</taxon>
        <taxon>Candidatus Yanofskyibacteriota</taxon>
    </lineage>
</organism>
<gene>
    <name evidence="1" type="ORF">A2918_02635</name>
</gene>
<protein>
    <recommendedName>
        <fullName evidence="3">GWxTD domain-containing protein</fullName>
    </recommendedName>
</protein>